<dbReference type="InterPro" id="IPR003778">
    <property type="entry name" value="CT_A_B"/>
</dbReference>
<evidence type="ECO:0000256" key="3">
    <source>
        <dbReference type="ARBA" id="ARBA00022840"/>
    </source>
</evidence>
<dbReference type="PANTHER" id="PTHR43309">
    <property type="entry name" value="5-OXOPROLINASE SUBUNIT C"/>
    <property type="match status" value="1"/>
</dbReference>
<sequence length="108" mass="11567">MRPALLLRPGRSLVVAPCRGPGGADRPSRGWHGRSSPPPRNQPIILHRDAVSGGGYMVIATVISGDLDIVAQSAPNTRTRFVAVGLDEALDARGAYRKRARRVADLFS</sequence>
<dbReference type="AlphaFoldDB" id="A0A848DR53"/>
<evidence type="ECO:0000313" key="7">
    <source>
        <dbReference type="Proteomes" id="UP000586918"/>
    </source>
</evidence>
<dbReference type="GO" id="GO:0005524">
    <property type="term" value="F:ATP binding"/>
    <property type="evidence" value="ECO:0007669"/>
    <property type="project" value="UniProtKB-KW"/>
</dbReference>
<evidence type="ECO:0000256" key="1">
    <source>
        <dbReference type="ARBA" id="ARBA00022741"/>
    </source>
</evidence>
<keyword evidence="1" id="KW-0547">Nucleotide-binding</keyword>
<proteinExistence type="predicted"/>
<dbReference type="Pfam" id="PF02626">
    <property type="entry name" value="CT_A_B"/>
    <property type="match status" value="1"/>
</dbReference>
<evidence type="ECO:0000259" key="5">
    <source>
        <dbReference type="Pfam" id="PF02626"/>
    </source>
</evidence>
<protein>
    <recommendedName>
        <fullName evidence="5">Carboxyltransferase domain-containing protein</fullName>
    </recommendedName>
</protein>
<evidence type="ECO:0000313" key="6">
    <source>
        <dbReference type="EMBL" id="NMH94993.1"/>
    </source>
</evidence>
<organism evidence="6 7">
    <name type="scientific">Pseudonocardia bannensis</name>
    <dbReference type="NCBI Taxonomy" id="630973"/>
    <lineage>
        <taxon>Bacteria</taxon>
        <taxon>Bacillati</taxon>
        <taxon>Actinomycetota</taxon>
        <taxon>Actinomycetes</taxon>
        <taxon>Pseudonocardiales</taxon>
        <taxon>Pseudonocardiaceae</taxon>
        <taxon>Pseudonocardia</taxon>
    </lineage>
</organism>
<gene>
    <name evidence="6" type="ORF">HF519_26195</name>
</gene>
<reference evidence="6 7" key="1">
    <citation type="submission" date="2020-04" db="EMBL/GenBank/DDBJ databases">
        <authorList>
            <person name="Klaysubun C."/>
            <person name="Duangmal K."/>
            <person name="Lipun K."/>
        </authorList>
    </citation>
    <scope>NUCLEOTIDE SEQUENCE [LARGE SCALE GENOMIC DNA]</scope>
    <source>
        <strain evidence="6 7">DSM 45300</strain>
    </source>
</reference>
<dbReference type="InterPro" id="IPR029000">
    <property type="entry name" value="Cyclophilin-like_dom_sf"/>
</dbReference>
<keyword evidence="2" id="KW-0378">Hydrolase</keyword>
<feature type="domain" description="Carboxyltransferase" evidence="5">
    <location>
        <begin position="38"/>
        <end position="82"/>
    </location>
</feature>
<accession>A0A848DR53</accession>
<dbReference type="Proteomes" id="UP000586918">
    <property type="component" value="Unassembled WGS sequence"/>
</dbReference>
<evidence type="ECO:0000256" key="2">
    <source>
        <dbReference type="ARBA" id="ARBA00022801"/>
    </source>
</evidence>
<name>A0A848DR53_9PSEU</name>
<dbReference type="InterPro" id="IPR052708">
    <property type="entry name" value="PxpC"/>
</dbReference>
<comment type="caution">
    <text evidence="6">The sequence shown here is derived from an EMBL/GenBank/DDBJ whole genome shotgun (WGS) entry which is preliminary data.</text>
</comment>
<evidence type="ECO:0000256" key="4">
    <source>
        <dbReference type="SAM" id="MobiDB-lite"/>
    </source>
</evidence>
<feature type="region of interest" description="Disordered" evidence="4">
    <location>
        <begin position="16"/>
        <end position="43"/>
    </location>
</feature>
<dbReference type="EMBL" id="JAAXKZ010000146">
    <property type="protein sequence ID" value="NMH94993.1"/>
    <property type="molecule type" value="Genomic_DNA"/>
</dbReference>
<dbReference type="GO" id="GO:0016787">
    <property type="term" value="F:hydrolase activity"/>
    <property type="evidence" value="ECO:0007669"/>
    <property type="project" value="UniProtKB-KW"/>
</dbReference>
<keyword evidence="7" id="KW-1185">Reference proteome</keyword>
<dbReference type="Gene3D" id="2.40.100.10">
    <property type="entry name" value="Cyclophilin-like"/>
    <property type="match status" value="1"/>
</dbReference>
<dbReference type="PANTHER" id="PTHR43309:SF3">
    <property type="entry name" value="5-OXOPROLINASE SUBUNIT C"/>
    <property type="match status" value="1"/>
</dbReference>
<keyword evidence="3" id="KW-0067">ATP-binding</keyword>